<dbReference type="Proteomes" id="UP001642360">
    <property type="component" value="Unassembled WGS sequence"/>
</dbReference>
<dbReference type="Pfam" id="PF00332">
    <property type="entry name" value="Glyco_hydro_17"/>
    <property type="match status" value="1"/>
</dbReference>
<dbReference type="GO" id="GO:0016798">
    <property type="term" value="F:hydrolase activity, acting on glycosyl bonds"/>
    <property type="evidence" value="ECO:0007669"/>
    <property type="project" value="UniProtKB-KW"/>
</dbReference>
<comment type="caution">
    <text evidence="7">The sequence shown here is derived from an EMBL/GenBank/DDBJ whole genome shotgun (WGS) entry which is preliminary data.</text>
</comment>
<organism evidence="7 8">
    <name type="scientific">Ilex paraguariensis</name>
    <name type="common">yerba mate</name>
    <dbReference type="NCBI Taxonomy" id="185542"/>
    <lineage>
        <taxon>Eukaryota</taxon>
        <taxon>Viridiplantae</taxon>
        <taxon>Streptophyta</taxon>
        <taxon>Embryophyta</taxon>
        <taxon>Tracheophyta</taxon>
        <taxon>Spermatophyta</taxon>
        <taxon>Magnoliopsida</taxon>
        <taxon>eudicotyledons</taxon>
        <taxon>Gunneridae</taxon>
        <taxon>Pentapetalae</taxon>
        <taxon>asterids</taxon>
        <taxon>campanulids</taxon>
        <taxon>Aquifoliales</taxon>
        <taxon>Aquifoliaceae</taxon>
        <taxon>Ilex</taxon>
    </lineage>
</organism>
<evidence type="ECO:0000256" key="6">
    <source>
        <dbReference type="SAM" id="SignalP"/>
    </source>
</evidence>
<gene>
    <name evidence="7" type="ORF">ILEXP_LOCUS54135</name>
</gene>
<sequence length="341" mass="37004">MACKRPSIAATLLLLGLLVMASLDLTGAQIGVCYGRIGNGLPPPSEVVALYNQNSIRRMRLYDPYQPALQALRGSNIELILGVPNTDLQNLASNQANANTWVQNNVRNYPNVNFKYIAVGNEVSPVKGDTSQFVPFLLPAIRNINTAISSAGLGNKIKVSTAIETGVLGQSYPPSSGSFRPDVRSFLDPIIGFLVTNRAPLLVNVYPYFSRIGDPKNVGLDYALFRSPGVVAPGGYQNLFDALLDAMYFALEKAGGSSLEIVVSESGWPSAGGADTSIDNARTYNTNLVRHVKGGSPKRPGKPIETYIFAMFDEDQKNPEFEKHFGLFLPNKQPKYPISFT</sequence>
<dbReference type="InterPro" id="IPR044965">
    <property type="entry name" value="Glyco_hydro_17_plant"/>
</dbReference>
<dbReference type="EMBL" id="CAUOFW020008769">
    <property type="protein sequence ID" value="CAK9183842.1"/>
    <property type="molecule type" value="Genomic_DNA"/>
</dbReference>
<dbReference type="AlphaFoldDB" id="A0ABC8URY6"/>
<keyword evidence="2 5" id="KW-0378">Hydrolase</keyword>
<evidence type="ECO:0000256" key="3">
    <source>
        <dbReference type="ARBA" id="ARBA00023295"/>
    </source>
</evidence>
<dbReference type="Gene3D" id="3.20.20.80">
    <property type="entry name" value="Glycosidases"/>
    <property type="match status" value="1"/>
</dbReference>
<name>A0ABC8URY6_9AQUA</name>
<evidence type="ECO:0000313" key="7">
    <source>
        <dbReference type="EMBL" id="CAK9183842.1"/>
    </source>
</evidence>
<dbReference type="InterPro" id="IPR017853">
    <property type="entry name" value="GH"/>
</dbReference>
<keyword evidence="3 5" id="KW-0326">Glycosidase</keyword>
<dbReference type="PROSITE" id="PS00587">
    <property type="entry name" value="GLYCOSYL_HYDROL_F17"/>
    <property type="match status" value="1"/>
</dbReference>
<dbReference type="InterPro" id="IPR000490">
    <property type="entry name" value="Glyco_hydro_17"/>
</dbReference>
<evidence type="ECO:0000256" key="4">
    <source>
        <dbReference type="RuleBase" id="RU004335"/>
    </source>
</evidence>
<evidence type="ECO:0008006" key="9">
    <source>
        <dbReference type="Google" id="ProtNLM"/>
    </source>
</evidence>
<dbReference type="PANTHER" id="PTHR32227">
    <property type="entry name" value="GLUCAN ENDO-1,3-BETA-GLUCOSIDASE BG1-RELATED-RELATED"/>
    <property type="match status" value="1"/>
</dbReference>
<keyword evidence="6" id="KW-0732">Signal</keyword>
<dbReference type="SUPFAM" id="SSF51445">
    <property type="entry name" value="(Trans)glycosidases"/>
    <property type="match status" value="1"/>
</dbReference>
<evidence type="ECO:0000256" key="5">
    <source>
        <dbReference type="RuleBase" id="RU004336"/>
    </source>
</evidence>
<evidence type="ECO:0000313" key="8">
    <source>
        <dbReference type="Proteomes" id="UP001642360"/>
    </source>
</evidence>
<feature type="chain" id="PRO_5044836442" description="Glucan endo-1,3-beta-D-glucosidase" evidence="6">
    <location>
        <begin position="29"/>
        <end position="341"/>
    </location>
</feature>
<feature type="signal peptide" evidence="6">
    <location>
        <begin position="1"/>
        <end position="28"/>
    </location>
</feature>
<evidence type="ECO:0000256" key="1">
    <source>
        <dbReference type="ARBA" id="ARBA00008773"/>
    </source>
</evidence>
<keyword evidence="8" id="KW-1185">Reference proteome</keyword>
<proteinExistence type="inferred from homology"/>
<evidence type="ECO:0000256" key="2">
    <source>
        <dbReference type="ARBA" id="ARBA00022801"/>
    </source>
</evidence>
<protein>
    <recommendedName>
        <fullName evidence="9">Glucan endo-1,3-beta-D-glucosidase</fullName>
    </recommendedName>
</protein>
<accession>A0ABC8URY6</accession>
<comment type="similarity">
    <text evidence="1 4">Belongs to the glycosyl hydrolase 17 family.</text>
</comment>
<dbReference type="FunFam" id="3.20.20.80:FF:000010">
    <property type="entry name" value="glucan endo-1,3-beta-glucosidase, basic"/>
    <property type="match status" value="1"/>
</dbReference>
<reference evidence="7 8" key="1">
    <citation type="submission" date="2024-02" db="EMBL/GenBank/DDBJ databases">
        <authorList>
            <person name="Vignale AGUSTIN F."/>
            <person name="Sosa J E."/>
            <person name="Modenutti C."/>
        </authorList>
    </citation>
    <scope>NUCLEOTIDE SEQUENCE [LARGE SCALE GENOMIC DNA]</scope>
</reference>